<dbReference type="InterPro" id="IPR017853">
    <property type="entry name" value="GH"/>
</dbReference>
<evidence type="ECO:0000313" key="3">
    <source>
        <dbReference type="Proteomes" id="UP000070598"/>
    </source>
</evidence>
<gene>
    <name evidence="2" type="ORF">TR74_16100</name>
</gene>
<comment type="caution">
    <text evidence="2">The sequence shown here is derived from an EMBL/GenBank/DDBJ whole genome shotgun (WGS) entry which is preliminary data.</text>
</comment>
<keyword evidence="1" id="KW-0732">Signal</keyword>
<dbReference type="Proteomes" id="UP000070598">
    <property type="component" value="Unassembled WGS sequence"/>
</dbReference>
<dbReference type="AlphaFoldDB" id="A0A132NDI1"/>
<feature type="non-terminal residue" evidence="2">
    <location>
        <position position="496"/>
    </location>
</feature>
<feature type="chain" id="PRO_5007452896" evidence="1">
    <location>
        <begin position="27"/>
        <end position="496"/>
    </location>
</feature>
<sequence>MRLRIALLSGTVAMLLAVPATTVAEAAPGAPVVPPRAGLWNILASYGGEIREKTPRADGYRHVDTPATLERLAGLHVDTFLYLIWDFPSDWDDLRREFLPQAQAQGLNVWVYLVPPSECTPQRCSHPYKTDYLKWAEEIAKLSLRYPALRGYAIDDFSHNLRYFTPDYVRRMQKIGKGINPGLVFVPQVYHPAITDQFADAYGPLIDGLIMAYRDDPYRNTQRTDTLQRQIDTASAKLARHGKPLFLMNYTSTLSRTPMPPTPQYVRKTTAGGARNVAQGKLGGTITYNLLLDPTTDWYNKNRAHAGVGRLSLFVPAGVPTSAGGYGAASQTVTVDPGASKYRISFWHNDTCCEGNRITGYHFKQLLVDGKVVWEQDVAADPLGYRQVTVDLTKHLRGEEEATLTFRLYDKRGVRSFWVDVWVDDVKAVGFTVDDPSFETPGSWSASASGRGFLVDFDIYHPDRAIQAYQQVQDVYGGYRLLLLAAHLADVSEKWK</sequence>
<protein>
    <submittedName>
        <fullName evidence="2">Uncharacterized protein</fullName>
    </submittedName>
</protein>
<reference evidence="3" key="1">
    <citation type="submission" date="2015-02" db="EMBL/GenBank/DDBJ databases">
        <title>Physiological reanalysis, assessment of diazotrophy, and genome sequences of multiple isolates of Streptomyces thermoautotrophicus.</title>
        <authorList>
            <person name="MacKellar D.C."/>
            <person name="Lieber L."/>
            <person name="Norman J."/>
            <person name="Bolger A."/>
            <person name="Tobin C."/>
            <person name="Murray J.W."/>
            <person name="Friesen M."/>
            <person name="Prell J."/>
        </authorList>
    </citation>
    <scope>NUCLEOTIDE SEQUENCE [LARGE SCALE GENOMIC DNA]</scope>
    <source>
        <strain evidence="3">UBT1</strain>
    </source>
</reference>
<organism evidence="2 3">
    <name type="scientific">Carbonactinospora thermoautotrophica</name>
    <dbReference type="NCBI Taxonomy" id="1469144"/>
    <lineage>
        <taxon>Bacteria</taxon>
        <taxon>Bacillati</taxon>
        <taxon>Actinomycetota</taxon>
        <taxon>Actinomycetes</taxon>
        <taxon>Kitasatosporales</taxon>
        <taxon>Carbonactinosporaceae</taxon>
        <taxon>Carbonactinospora</taxon>
    </lineage>
</organism>
<feature type="signal peptide" evidence="1">
    <location>
        <begin position="1"/>
        <end position="26"/>
    </location>
</feature>
<evidence type="ECO:0000313" key="2">
    <source>
        <dbReference type="EMBL" id="KWX08195.1"/>
    </source>
</evidence>
<dbReference type="RefSeq" id="WP_198532813.1">
    <property type="nucleotide sequence ID" value="NZ_JYIK01001003.1"/>
</dbReference>
<dbReference type="EMBL" id="JYIK01001003">
    <property type="protein sequence ID" value="KWX08195.1"/>
    <property type="molecule type" value="Genomic_DNA"/>
</dbReference>
<name>A0A132NDI1_9ACTN</name>
<evidence type="ECO:0000256" key="1">
    <source>
        <dbReference type="SAM" id="SignalP"/>
    </source>
</evidence>
<dbReference type="SUPFAM" id="SSF51445">
    <property type="entry name" value="(Trans)glycosidases"/>
    <property type="match status" value="1"/>
</dbReference>
<proteinExistence type="predicted"/>
<accession>A0A132NDI1</accession>